<keyword evidence="2" id="KW-1185">Reference proteome</keyword>
<dbReference type="EMBL" id="UYWX01009162">
    <property type="protein sequence ID" value="VDM27706.1"/>
    <property type="molecule type" value="Genomic_DNA"/>
</dbReference>
<evidence type="ECO:0000313" key="3">
    <source>
        <dbReference type="WBParaSite" id="TTAC_0000582601-mRNA-1"/>
    </source>
</evidence>
<gene>
    <name evidence="1" type="ORF">TTAC_LOCUS5811</name>
</gene>
<name>A0A0R3WYI6_HYDTA</name>
<evidence type="ECO:0000313" key="2">
    <source>
        <dbReference type="Proteomes" id="UP000274429"/>
    </source>
</evidence>
<accession>A0A0R3WYI6</accession>
<proteinExistence type="predicted"/>
<dbReference type="AlphaFoldDB" id="A0A0R3WYI6"/>
<evidence type="ECO:0000313" key="1">
    <source>
        <dbReference type="EMBL" id="VDM27706.1"/>
    </source>
</evidence>
<dbReference type="WBParaSite" id="TTAC_0000582601-mRNA-1">
    <property type="protein sequence ID" value="TTAC_0000582601-mRNA-1"/>
    <property type="gene ID" value="TTAC_0000582601"/>
</dbReference>
<protein>
    <submittedName>
        <fullName evidence="3">CPSF73-100_C domain-containing protein</fullName>
    </submittedName>
</protein>
<reference evidence="1 2" key="2">
    <citation type="submission" date="2018-11" db="EMBL/GenBank/DDBJ databases">
        <authorList>
            <consortium name="Pathogen Informatics"/>
        </authorList>
    </citation>
    <scope>NUCLEOTIDE SEQUENCE [LARGE SCALE GENOMIC DNA]</scope>
</reference>
<sequence>MTIATNVKATDYCDGPAVSGVRYNQAPLATLASDGHPCKGALKVASDSRLDSTPLVGDIVGLEVHPPISTVSRMSVADQLAGVKHTLDRCIDEALQTDGQ</sequence>
<reference evidence="3" key="1">
    <citation type="submission" date="2017-02" db="UniProtKB">
        <authorList>
            <consortium name="WormBaseParasite"/>
        </authorList>
    </citation>
    <scope>IDENTIFICATION</scope>
</reference>
<dbReference type="Proteomes" id="UP000274429">
    <property type="component" value="Unassembled WGS sequence"/>
</dbReference>
<organism evidence="3">
    <name type="scientific">Hydatigena taeniaeformis</name>
    <name type="common">Feline tapeworm</name>
    <name type="synonym">Taenia taeniaeformis</name>
    <dbReference type="NCBI Taxonomy" id="6205"/>
    <lineage>
        <taxon>Eukaryota</taxon>
        <taxon>Metazoa</taxon>
        <taxon>Spiralia</taxon>
        <taxon>Lophotrochozoa</taxon>
        <taxon>Platyhelminthes</taxon>
        <taxon>Cestoda</taxon>
        <taxon>Eucestoda</taxon>
        <taxon>Cyclophyllidea</taxon>
        <taxon>Taeniidae</taxon>
        <taxon>Hydatigera</taxon>
    </lineage>
</organism>